<sequence length="346" mass="38547">MPEKRLPENWTPPYPVWIPDFGGTIENIVVAYFAEQLPSGADIGELPGAMDAALAHEAAPATVERAAFVDHDGRRNDVYLAYWLSVSSYRSWWDTSDFGAWWDHADRETGSSGFWREVHVQPVRRLESNTSTIHPAATQKGVTRAAPGLRGPIPEIGYWGAARDRIPDSASDDFAPTRSWEEPMTAESNSLGRRVSRSFASNMVMIRSGQDWTRSGADELLTYRTLVEPVLDEGMAFLIGHPAETGCVSCRPMRQLDVATGAQLEQTFTTAYFLSLHHLEQWAWHHPTHEAIYHKAQEMIRACAYQLDLQLWHEVLILDQGSEAEYVNCSGAVGLLRLGPMGVPAA</sequence>
<gene>
    <name evidence="7" type="ORF">D0Z70_07510</name>
</gene>
<comment type="cofactor">
    <cofactor evidence="1">
        <name>heme b</name>
        <dbReference type="ChEBI" id="CHEBI:60344"/>
    </cofactor>
</comment>
<comment type="similarity">
    <text evidence="6">Belongs to the heme-containing dehydratase family.</text>
</comment>
<keyword evidence="8" id="KW-1185">Reference proteome</keyword>
<evidence type="ECO:0008006" key="9">
    <source>
        <dbReference type="Google" id="ProtNLM"/>
    </source>
</evidence>
<evidence type="ECO:0000313" key="8">
    <source>
        <dbReference type="Proteomes" id="UP000283469"/>
    </source>
</evidence>
<comment type="caution">
    <text evidence="7">The sequence shown here is derived from an EMBL/GenBank/DDBJ whole genome shotgun (WGS) entry which is preliminary data.</text>
</comment>
<dbReference type="EMBL" id="QVRA01000005">
    <property type="protein sequence ID" value="RJG55874.1"/>
    <property type="molecule type" value="Genomic_DNA"/>
</dbReference>
<keyword evidence="2" id="KW-0349">Heme</keyword>
<dbReference type="AlphaFoldDB" id="A0A418YUN2"/>
<evidence type="ECO:0000256" key="2">
    <source>
        <dbReference type="ARBA" id="ARBA00022617"/>
    </source>
</evidence>
<evidence type="ECO:0000256" key="5">
    <source>
        <dbReference type="ARBA" id="ARBA00023239"/>
    </source>
</evidence>
<dbReference type="Proteomes" id="UP000283469">
    <property type="component" value="Unassembled WGS sequence"/>
</dbReference>
<reference evidence="7 8" key="1">
    <citation type="submission" date="2018-08" db="EMBL/GenBank/DDBJ databases">
        <title>Sphingobium sp. EO9.</title>
        <authorList>
            <person name="Park Y."/>
            <person name="Kim K.H."/>
            <person name="Jeon C.O."/>
        </authorList>
    </citation>
    <scope>NUCLEOTIDE SEQUENCE [LARGE SCALE GENOMIC DNA]</scope>
    <source>
        <strain evidence="7 8">EO9</strain>
    </source>
</reference>
<evidence type="ECO:0000256" key="6">
    <source>
        <dbReference type="ARBA" id="ARBA00034312"/>
    </source>
</evidence>
<dbReference type="RefSeq" id="WP_119744960.1">
    <property type="nucleotide sequence ID" value="NZ_QVRA01000005.1"/>
</dbReference>
<protein>
    <recommendedName>
        <fullName evidence="9">Phenylacetaldoxime dehydratase</fullName>
    </recommendedName>
</protein>
<evidence type="ECO:0000256" key="3">
    <source>
        <dbReference type="ARBA" id="ARBA00022723"/>
    </source>
</evidence>
<dbReference type="Pfam" id="PF13816">
    <property type="entry name" value="Dehydratase_hem"/>
    <property type="match status" value="1"/>
</dbReference>
<dbReference type="OrthoDB" id="3807625at2"/>
<evidence type="ECO:0000313" key="7">
    <source>
        <dbReference type="EMBL" id="RJG55874.1"/>
    </source>
</evidence>
<dbReference type="GO" id="GO:0046872">
    <property type="term" value="F:metal ion binding"/>
    <property type="evidence" value="ECO:0007669"/>
    <property type="project" value="UniProtKB-KW"/>
</dbReference>
<accession>A0A418YUN2</accession>
<name>A0A418YUN2_9SPHN</name>
<dbReference type="GO" id="GO:0016829">
    <property type="term" value="F:lyase activity"/>
    <property type="evidence" value="ECO:0007669"/>
    <property type="project" value="UniProtKB-KW"/>
</dbReference>
<dbReference type="InterPro" id="IPR025702">
    <property type="entry name" value="OXD"/>
</dbReference>
<keyword evidence="5" id="KW-0456">Lyase</keyword>
<organism evidence="7 8">
    <name type="scientific">Sphingobium terrigena</name>
    <dbReference type="NCBI Taxonomy" id="2304063"/>
    <lineage>
        <taxon>Bacteria</taxon>
        <taxon>Pseudomonadati</taxon>
        <taxon>Pseudomonadota</taxon>
        <taxon>Alphaproteobacteria</taxon>
        <taxon>Sphingomonadales</taxon>
        <taxon>Sphingomonadaceae</taxon>
        <taxon>Sphingobium</taxon>
    </lineage>
</organism>
<proteinExistence type="inferred from homology"/>
<keyword evidence="3" id="KW-0479">Metal-binding</keyword>
<keyword evidence="4" id="KW-0408">Iron</keyword>
<evidence type="ECO:0000256" key="4">
    <source>
        <dbReference type="ARBA" id="ARBA00023004"/>
    </source>
</evidence>
<evidence type="ECO:0000256" key="1">
    <source>
        <dbReference type="ARBA" id="ARBA00001970"/>
    </source>
</evidence>